<feature type="domain" description="ANTAR" evidence="5">
    <location>
        <begin position="160"/>
        <end position="221"/>
    </location>
</feature>
<dbReference type="Gene3D" id="3.30.450.40">
    <property type="match status" value="1"/>
</dbReference>
<reference evidence="6 7" key="1">
    <citation type="submission" date="2022-01" db="EMBL/GenBank/DDBJ databases">
        <title>Nocardioides sp. nov., an actinomycete isolated from mining soil.</title>
        <authorList>
            <person name="Liu L."/>
        </authorList>
    </citation>
    <scope>NUCLEOTIDE SEQUENCE [LARGE SCALE GENOMIC DNA]</scope>
    <source>
        <strain evidence="6 7">KLBMP 9356</strain>
    </source>
</reference>
<dbReference type="Pfam" id="PF13185">
    <property type="entry name" value="GAF_2"/>
    <property type="match status" value="1"/>
</dbReference>
<evidence type="ECO:0000259" key="5">
    <source>
        <dbReference type="PROSITE" id="PS50921"/>
    </source>
</evidence>
<sequence length="236" mass="25389">MSSHDSLAVFAALAAELQQEPDEALTSRAIVNRMRDLVPEAHMVSLTIRTSRGRHRTLASSDPVSRQADALQYELGEGPCLEIADTGGWLRSGDVASDARYPTWGPRAAELGVASLLSVAVTDPDGPLGALNLYSEEAGGFADRDVVDLALVYAVHATTALSSARRTSTLQTAVSSRHVIGMAQGIAMERYDIDQHQSFELLRRLSSTTNVKLRDVAHQIVETRTIPHEGDGTATE</sequence>
<evidence type="ECO:0000256" key="3">
    <source>
        <dbReference type="ARBA" id="ARBA00023015"/>
    </source>
</evidence>
<accession>A0ABS9H9I3</accession>
<keyword evidence="4" id="KW-0804">Transcription</keyword>
<keyword evidence="1" id="KW-0808">Transferase</keyword>
<keyword evidence="7" id="KW-1185">Reference proteome</keyword>
<organism evidence="6 7">
    <name type="scientific">Nocardioides potassii</name>
    <dbReference type="NCBI Taxonomy" id="2911371"/>
    <lineage>
        <taxon>Bacteria</taxon>
        <taxon>Bacillati</taxon>
        <taxon>Actinomycetota</taxon>
        <taxon>Actinomycetes</taxon>
        <taxon>Propionibacteriales</taxon>
        <taxon>Nocardioidaceae</taxon>
        <taxon>Nocardioides</taxon>
    </lineage>
</organism>
<dbReference type="Pfam" id="PF03861">
    <property type="entry name" value="ANTAR"/>
    <property type="match status" value="1"/>
</dbReference>
<evidence type="ECO:0000256" key="1">
    <source>
        <dbReference type="ARBA" id="ARBA00022679"/>
    </source>
</evidence>
<dbReference type="PIRSF" id="PIRSF036625">
    <property type="entry name" value="GAF_ANTAR"/>
    <property type="match status" value="1"/>
</dbReference>
<dbReference type="Proteomes" id="UP001201161">
    <property type="component" value="Unassembled WGS sequence"/>
</dbReference>
<evidence type="ECO:0000313" key="7">
    <source>
        <dbReference type="Proteomes" id="UP001201161"/>
    </source>
</evidence>
<keyword evidence="2" id="KW-0418">Kinase</keyword>
<protein>
    <submittedName>
        <fullName evidence="6">GAF and ANTAR domain-containing protein</fullName>
    </submittedName>
</protein>
<evidence type="ECO:0000313" key="6">
    <source>
        <dbReference type="EMBL" id="MCF6377872.1"/>
    </source>
</evidence>
<dbReference type="RefSeq" id="WP_236401628.1">
    <property type="nucleotide sequence ID" value="NZ_JAKJHZ010000006.1"/>
</dbReference>
<dbReference type="InterPro" id="IPR012074">
    <property type="entry name" value="GAF_ANTAR"/>
</dbReference>
<dbReference type="InterPro" id="IPR036388">
    <property type="entry name" value="WH-like_DNA-bd_sf"/>
</dbReference>
<evidence type="ECO:0000256" key="2">
    <source>
        <dbReference type="ARBA" id="ARBA00022777"/>
    </source>
</evidence>
<comment type="caution">
    <text evidence="6">The sequence shown here is derived from an EMBL/GenBank/DDBJ whole genome shotgun (WGS) entry which is preliminary data.</text>
</comment>
<dbReference type="SUPFAM" id="SSF55781">
    <property type="entry name" value="GAF domain-like"/>
    <property type="match status" value="1"/>
</dbReference>
<dbReference type="SUPFAM" id="SSF52172">
    <property type="entry name" value="CheY-like"/>
    <property type="match status" value="1"/>
</dbReference>
<dbReference type="InterPro" id="IPR003018">
    <property type="entry name" value="GAF"/>
</dbReference>
<dbReference type="InterPro" id="IPR029016">
    <property type="entry name" value="GAF-like_dom_sf"/>
</dbReference>
<proteinExistence type="predicted"/>
<evidence type="ECO:0000256" key="4">
    <source>
        <dbReference type="ARBA" id="ARBA00023163"/>
    </source>
</evidence>
<dbReference type="EMBL" id="JAKJHZ010000006">
    <property type="protein sequence ID" value="MCF6377872.1"/>
    <property type="molecule type" value="Genomic_DNA"/>
</dbReference>
<dbReference type="PROSITE" id="PS50921">
    <property type="entry name" value="ANTAR"/>
    <property type="match status" value="1"/>
</dbReference>
<name>A0ABS9H9I3_9ACTN</name>
<dbReference type="InterPro" id="IPR011006">
    <property type="entry name" value="CheY-like_superfamily"/>
</dbReference>
<dbReference type="InterPro" id="IPR005561">
    <property type="entry name" value="ANTAR"/>
</dbReference>
<dbReference type="Gene3D" id="1.10.10.10">
    <property type="entry name" value="Winged helix-like DNA-binding domain superfamily/Winged helix DNA-binding domain"/>
    <property type="match status" value="1"/>
</dbReference>
<dbReference type="SMART" id="SM00065">
    <property type="entry name" value="GAF"/>
    <property type="match status" value="1"/>
</dbReference>
<keyword evidence="3" id="KW-0805">Transcription regulation</keyword>
<dbReference type="SMART" id="SM01012">
    <property type="entry name" value="ANTAR"/>
    <property type="match status" value="1"/>
</dbReference>
<gene>
    <name evidence="6" type="ORF">L2K70_09665</name>
</gene>